<keyword evidence="3" id="KW-1185">Reference proteome</keyword>
<sequence>MELTKNKNRVPELMAEIQKAKREGRFTHQVRPGDRYVNLLMVGVALVGVVALGNGMYSLVTGTGKKEGF</sequence>
<feature type="transmembrane region" description="Helical" evidence="1">
    <location>
        <begin position="36"/>
        <end position="60"/>
    </location>
</feature>
<dbReference type="KEGG" id="cme:CYME_CMD174C"/>
<evidence type="ECO:0000313" key="2">
    <source>
        <dbReference type="EMBL" id="BAM79231.1"/>
    </source>
</evidence>
<gene>
    <name evidence="2" type="ORF">CYME_CMD174C</name>
</gene>
<keyword evidence="1" id="KW-1133">Transmembrane helix</keyword>
<reference evidence="2 3" key="1">
    <citation type="journal article" date="2004" name="Nature">
        <title>Genome sequence of the ultrasmall unicellular red alga Cyanidioschyzon merolae 10D.</title>
        <authorList>
            <person name="Matsuzaki M."/>
            <person name="Misumi O."/>
            <person name="Shin-i T."/>
            <person name="Maruyama S."/>
            <person name="Takahara M."/>
            <person name="Miyagishima S."/>
            <person name="Mori T."/>
            <person name="Nishida K."/>
            <person name="Yagisawa F."/>
            <person name="Nishida K."/>
            <person name="Yoshida Y."/>
            <person name="Nishimura Y."/>
            <person name="Nakao S."/>
            <person name="Kobayashi T."/>
            <person name="Momoyama Y."/>
            <person name="Higashiyama T."/>
            <person name="Minoda A."/>
            <person name="Sano M."/>
            <person name="Nomoto H."/>
            <person name="Oishi K."/>
            <person name="Hayashi H."/>
            <person name="Ohta F."/>
            <person name="Nishizaka S."/>
            <person name="Haga S."/>
            <person name="Miura S."/>
            <person name="Morishita T."/>
            <person name="Kabeya Y."/>
            <person name="Terasawa K."/>
            <person name="Suzuki Y."/>
            <person name="Ishii Y."/>
            <person name="Asakawa S."/>
            <person name="Takano H."/>
            <person name="Ohta N."/>
            <person name="Kuroiwa H."/>
            <person name="Tanaka K."/>
            <person name="Shimizu N."/>
            <person name="Sugano S."/>
            <person name="Sato N."/>
            <person name="Nozaki H."/>
            <person name="Ogasawara N."/>
            <person name="Kohara Y."/>
            <person name="Kuroiwa T."/>
        </authorList>
    </citation>
    <scope>NUCLEOTIDE SEQUENCE [LARGE SCALE GENOMIC DNA]</scope>
    <source>
        <strain evidence="2 3">10D</strain>
    </source>
</reference>
<evidence type="ECO:0000256" key="1">
    <source>
        <dbReference type="SAM" id="Phobius"/>
    </source>
</evidence>
<reference evidence="2 3" key="2">
    <citation type="journal article" date="2007" name="BMC Biol.">
        <title>A 100%-complete sequence reveals unusually simple genomic features in the hot-spring red alga Cyanidioschyzon merolae.</title>
        <authorList>
            <person name="Nozaki H."/>
            <person name="Takano H."/>
            <person name="Misumi O."/>
            <person name="Terasawa K."/>
            <person name="Matsuzaki M."/>
            <person name="Maruyama S."/>
            <person name="Nishida K."/>
            <person name="Yagisawa F."/>
            <person name="Yoshida Y."/>
            <person name="Fujiwara T."/>
            <person name="Takio S."/>
            <person name="Tamura K."/>
            <person name="Chung S.J."/>
            <person name="Nakamura S."/>
            <person name="Kuroiwa H."/>
            <person name="Tanaka K."/>
            <person name="Sato N."/>
            <person name="Kuroiwa T."/>
        </authorList>
    </citation>
    <scope>NUCLEOTIDE SEQUENCE [LARGE SCALE GENOMIC DNA]</scope>
    <source>
        <strain evidence="2 3">10D</strain>
    </source>
</reference>
<protein>
    <submittedName>
        <fullName evidence="2">Uncharacterized protein</fullName>
    </submittedName>
</protein>
<dbReference type="GeneID" id="16992721"/>
<dbReference type="EMBL" id="AP006486">
    <property type="protein sequence ID" value="BAM79231.1"/>
    <property type="molecule type" value="Genomic_DNA"/>
</dbReference>
<dbReference type="Proteomes" id="UP000007014">
    <property type="component" value="Chromosome 4"/>
</dbReference>
<name>M1UP80_CYAM1</name>
<accession>M1UP80</accession>
<keyword evidence="1" id="KW-0812">Transmembrane</keyword>
<dbReference type="AlphaFoldDB" id="M1UP80"/>
<organism evidence="2 3">
    <name type="scientific">Cyanidioschyzon merolae (strain NIES-3377 / 10D)</name>
    <name type="common">Unicellular red alga</name>
    <dbReference type="NCBI Taxonomy" id="280699"/>
    <lineage>
        <taxon>Eukaryota</taxon>
        <taxon>Rhodophyta</taxon>
        <taxon>Bangiophyceae</taxon>
        <taxon>Cyanidiales</taxon>
        <taxon>Cyanidiaceae</taxon>
        <taxon>Cyanidioschyzon</taxon>
    </lineage>
</organism>
<dbReference type="RefSeq" id="XP_005535517.1">
    <property type="nucleotide sequence ID" value="XM_005535460.1"/>
</dbReference>
<evidence type="ECO:0000313" key="3">
    <source>
        <dbReference type="Proteomes" id="UP000007014"/>
    </source>
</evidence>
<proteinExistence type="predicted"/>
<keyword evidence="1" id="KW-0472">Membrane</keyword>